<evidence type="ECO:0000313" key="2">
    <source>
        <dbReference type="EMBL" id="JAP96685.1"/>
    </source>
</evidence>
<dbReference type="EMBL" id="GDHC01021943">
    <property type="protein sequence ID" value="JAP96685.1"/>
    <property type="molecule type" value="Transcribed_RNA"/>
</dbReference>
<proteinExistence type="predicted"/>
<accession>A0A146KMF9</accession>
<sequence>MEGSNGRLYRRNRRYQGSSGGDGWKSLKGEIIDHVITLVCSFVSNEKFILILQPNVPSYFARQLGDHSLHSQDANMHENPKNVTYYLSAKTSNAYIIVQLL</sequence>
<protein>
    <submittedName>
        <fullName evidence="2">Uncharacterized protein</fullName>
    </submittedName>
</protein>
<dbReference type="AlphaFoldDB" id="A0A146KMF9"/>
<evidence type="ECO:0000256" key="1">
    <source>
        <dbReference type="SAM" id="MobiDB-lite"/>
    </source>
</evidence>
<gene>
    <name evidence="2" type="ORF">g.72331</name>
</gene>
<name>A0A146KMF9_LYGHE</name>
<reference evidence="2" key="1">
    <citation type="journal article" date="2016" name="Gigascience">
        <title>De novo construction of an expanded transcriptome assembly for the western tarnished plant bug, Lygus hesperus.</title>
        <authorList>
            <person name="Tassone E.E."/>
            <person name="Geib S.M."/>
            <person name="Hall B."/>
            <person name="Fabrick J.A."/>
            <person name="Brent C.S."/>
            <person name="Hull J.J."/>
        </authorList>
    </citation>
    <scope>NUCLEOTIDE SEQUENCE</scope>
</reference>
<feature type="region of interest" description="Disordered" evidence="1">
    <location>
        <begin position="1"/>
        <end position="25"/>
    </location>
</feature>
<organism evidence="2">
    <name type="scientific">Lygus hesperus</name>
    <name type="common">Western plant bug</name>
    <dbReference type="NCBI Taxonomy" id="30085"/>
    <lineage>
        <taxon>Eukaryota</taxon>
        <taxon>Metazoa</taxon>
        <taxon>Ecdysozoa</taxon>
        <taxon>Arthropoda</taxon>
        <taxon>Hexapoda</taxon>
        <taxon>Insecta</taxon>
        <taxon>Pterygota</taxon>
        <taxon>Neoptera</taxon>
        <taxon>Paraneoptera</taxon>
        <taxon>Hemiptera</taxon>
        <taxon>Heteroptera</taxon>
        <taxon>Panheteroptera</taxon>
        <taxon>Cimicomorpha</taxon>
        <taxon>Miridae</taxon>
        <taxon>Mirini</taxon>
        <taxon>Lygus</taxon>
    </lineage>
</organism>